<gene>
    <name evidence="1" type="ORF">DWY99_02590</name>
</gene>
<evidence type="ECO:0000313" key="1">
    <source>
        <dbReference type="EMBL" id="RGQ43695.1"/>
    </source>
</evidence>
<evidence type="ECO:0000313" key="2">
    <source>
        <dbReference type="Proteomes" id="UP000284751"/>
    </source>
</evidence>
<comment type="caution">
    <text evidence="1">The sequence shown here is derived from an EMBL/GenBank/DDBJ whole genome shotgun (WGS) entry which is preliminary data.</text>
</comment>
<proteinExistence type="predicted"/>
<name>A0A412AZY9_9FIRM</name>
<dbReference type="AlphaFoldDB" id="A0A412AZY9"/>
<protein>
    <submittedName>
        <fullName evidence="1">Uncharacterized protein</fullName>
    </submittedName>
</protein>
<organism evidence="1 2">
    <name type="scientific">[Clostridium] leptum</name>
    <dbReference type="NCBI Taxonomy" id="1535"/>
    <lineage>
        <taxon>Bacteria</taxon>
        <taxon>Bacillati</taxon>
        <taxon>Bacillota</taxon>
        <taxon>Clostridia</taxon>
        <taxon>Eubacteriales</taxon>
        <taxon>Oscillospiraceae</taxon>
        <taxon>Oscillospiraceae incertae sedis</taxon>
    </lineage>
</organism>
<sequence>MTAVSLTRLLPDFFELLFRPPGLLNAFYKLYAALKGAENQKFACPFQSSDKCACTAAPHAVDL</sequence>
<dbReference type="EMBL" id="QRTC01000005">
    <property type="protein sequence ID" value="RGQ43695.1"/>
    <property type="molecule type" value="Genomic_DNA"/>
</dbReference>
<reference evidence="1 2" key="1">
    <citation type="submission" date="2018-08" db="EMBL/GenBank/DDBJ databases">
        <title>A genome reference for cultivated species of the human gut microbiota.</title>
        <authorList>
            <person name="Zou Y."/>
            <person name="Xue W."/>
            <person name="Luo G."/>
        </authorList>
    </citation>
    <scope>NUCLEOTIDE SEQUENCE [LARGE SCALE GENOMIC DNA]</scope>
    <source>
        <strain evidence="1 2">AF28-26</strain>
    </source>
</reference>
<accession>A0A412AZY9</accession>
<dbReference type="Proteomes" id="UP000284751">
    <property type="component" value="Unassembled WGS sequence"/>
</dbReference>